<dbReference type="CDD" id="cd07067">
    <property type="entry name" value="HP_PGM_like"/>
    <property type="match status" value="1"/>
</dbReference>
<dbReference type="Pfam" id="PF00300">
    <property type="entry name" value="His_Phos_1"/>
    <property type="match status" value="1"/>
</dbReference>
<dbReference type="AlphaFoldDB" id="A0A9W7DKC9"/>
<proteinExistence type="predicted"/>
<accession>A0A9W7DKC9</accession>
<organism evidence="1 2">
    <name type="scientific">Triparma verrucosa</name>
    <dbReference type="NCBI Taxonomy" id="1606542"/>
    <lineage>
        <taxon>Eukaryota</taxon>
        <taxon>Sar</taxon>
        <taxon>Stramenopiles</taxon>
        <taxon>Ochrophyta</taxon>
        <taxon>Bolidophyceae</taxon>
        <taxon>Parmales</taxon>
        <taxon>Triparmaceae</taxon>
        <taxon>Triparma</taxon>
    </lineage>
</organism>
<comment type="caution">
    <text evidence="1">The sequence shown here is derived from an EMBL/GenBank/DDBJ whole genome shotgun (WGS) entry which is preliminary data.</text>
</comment>
<dbReference type="PANTHER" id="PTHR16469:SF27">
    <property type="entry name" value="UBIQUITIN-ASSOCIATED AND SH3 DOMAIN-CONTAINING BA-RELATED"/>
    <property type="match status" value="1"/>
</dbReference>
<dbReference type="EMBL" id="BRXX01000551">
    <property type="protein sequence ID" value="GMH46699.1"/>
    <property type="molecule type" value="Genomic_DNA"/>
</dbReference>
<dbReference type="InterPro" id="IPR013078">
    <property type="entry name" value="His_Pase_superF_clade-1"/>
</dbReference>
<gene>
    <name evidence="1" type="ORF">TrVE_jg372</name>
</gene>
<dbReference type="InterPro" id="IPR051710">
    <property type="entry name" value="Phosphatase_SH3-domain"/>
</dbReference>
<dbReference type="Proteomes" id="UP001165160">
    <property type="component" value="Unassembled WGS sequence"/>
</dbReference>
<evidence type="ECO:0008006" key="3">
    <source>
        <dbReference type="Google" id="ProtNLM"/>
    </source>
</evidence>
<dbReference type="Gene3D" id="3.40.50.1240">
    <property type="entry name" value="Phosphoglycerate mutase-like"/>
    <property type="match status" value="1"/>
</dbReference>
<dbReference type="PANTHER" id="PTHR16469">
    <property type="entry name" value="UBIQUITIN-ASSOCIATED AND SH3 DOMAIN-CONTAINING BA-RELATED"/>
    <property type="match status" value="1"/>
</dbReference>
<dbReference type="InterPro" id="IPR029033">
    <property type="entry name" value="His_PPase_superfam"/>
</dbReference>
<dbReference type="SMART" id="SM00855">
    <property type="entry name" value="PGAM"/>
    <property type="match status" value="1"/>
</dbReference>
<evidence type="ECO:0000313" key="1">
    <source>
        <dbReference type="EMBL" id="GMH46699.1"/>
    </source>
</evidence>
<keyword evidence="2" id="KW-1185">Reference proteome</keyword>
<name>A0A9W7DKC9_9STRA</name>
<reference evidence="2" key="1">
    <citation type="journal article" date="2023" name="Commun. Biol.">
        <title>Genome analysis of Parmales, the sister group of diatoms, reveals the evolutionary specialization of diatoms from phago-mixotrophs to photoautotrophs.</title>
        <authorList>
            <person name="Ban H."/>
            <person name="Sato S."/>
            <person name="Yoshikawa S."/>
            <person name="Yamada K."/>
            <person name="Nakamura Y."/>
            <person name="Ichinomiya M."/>
            <person name="Sato N."/>
            <person name="Blanc-Mathieu R."/>
            <person name="Endo H."/>
            <person name="Kuwata A."/>
            <person name="Ogata H."/>
        </authorList>
    </citation>
    <scope>NUCLEOTIDE SEQUENCE [LARGE SCALE GENOMIC DNA]</scope>
    <source>
        <strain evidence="2">NIES 3699</strain>
    </source>
</reference>
<dbReference type="SUPFAM" id="SSF53254">
    <property type="entry name" value="Phosphoglycerate mutase-like"/>
    <property type="match status" value="1"/>
</dbReference>
<protein>
    <recommendedName>
        <fullName evidence="3">Phosphoglycerate mutase-like protein</fullName>
    </recommendedName>
</protein>
<evidence type="ECO:0000313" key="2">
    <source>
        <dbReference type="Proteomes" id="UP001165160"/>
    </source>
</evidence>
<sequence>MSRRILLLRHGERIDEIGQSNNTFDPGLSANGMVQAKEAWGGISKSCESKMAIYSSPMTRTLETAAPPGIEDVEAKWSIKIVPGLASCAAAVAQYGGIRGKHLPDPVLKSQDSLLERAKSINPSVDFSIIDDSSSDSGLSQYANASELYADKQFLNAVLACVADADPSQLCVIVTHREGIRSLARKLTEGMRRPHTTYCCIASFHVEIGVGGTPPPPFQDWWYEDCWSFEEFGAN</sequence>